<dbReference type="InterPro" id="IPR013783">
    <property type="entry name" value="Ig-like_fold"/>
</dbReference>
<evidence type="ECO:0000313" key="6">
    <source>
        <dbReference type="Proteomes" id="UP000472265"/>
    </source>
</evidence>
<feature type="compositionally biased region" description="Polar residues" evidence="1">
    <location>
        <begin position="283"/>
        <end position="299"/>
    </location>
</feature>
<keyword evidence="2" id="KW-1133">Transmembrane helix</keyword>
<protein>
    <recommendedName>
        <fullName evidence="4">Ig-like domain-containing protein</fullName>
    </recommendedName>
</protein>
<dbReference type="GeneTree" id="ENSGT00970000193439"/>
<keyword evidence="6" id="KW-1185">Reference proteome</keyword>
<dbReference type="InterPro" id="IPR003599">
    <property type="entry name" value="Ig_sub"/>
</dbReference>
<dbReference type="GO" id="GO:0042110">
    <property type="term" value="P:T cell activation"/>
    <property type="evidence" value="ECO:0007669"/>
    <property type="project" value="TreeGrafter"/>
</dbReference>
<keyword evidence="2" id="KW-0812">Transmembrane</keyword>
<proteinExistence type="predicted"/>
<dbReference type="InterPro" id="IPR013106">
    <property type="entry name" value="Ig_V-set"/>
</dbReference>
<keyword evidence="3" id="KW-0732">Signal</keyword>
<feature type="domain" description="Ig-like" evidence="4">
    <location>
        <begin position="30"/>
        <end position="115"/>
    </location>
</feature>
<dbReference type="Gene3D" id="2.60.40.10">
    <property type="entry name" value="Immunoglobulins"/>
    <property type="match status" value="1"/>
</dbReference>
<sequence length="324" mass="35455">MSLLGLIFISVLQFEAGVSGEGRFIYSRAGPDAILSCGRASHSDPTCSNVTWFYSKGYQSQSITEVSKGKVKMDSVRAVRLSLDTSCSLTIENITAEDAGVYICRQGEDAHTDISTYLSVLTVSPSPPDADPKRDGEVTLECSLFRHTDLHHCPQISIRWMDETRTVLLGEGEGYRQTQCSSSLTVKLQSGHNRRYTCQLVDEKNNVGIEADYTPVLTGDDQSDTPGPDHSPDLQTYIIIGAVGGVVVVVVVITAAVLIKHRKKAKVTVDGQKSAQHSDEPESNLTYATVSHTIQQAPNKKQVKEEEEVTYSTVKNGSEDRSRR</sequence>
<reference evidence="5" key="2">
    <citation type="submission" date="2025-05" db="UniProtKB">
        <authorList>
            <consortium name="Ensembl"/>
        </authorList>
    </citation>
    <scope>IDENTIFICATION</scope>
</reference>
<dbReference type="GO" id="GO:1990782">
    <property type="term" value="F:protein tyrosine kinase binding"/>
    <property type="evidence" value="ECO:0007669"/>
    <property type="project" value="TreeGrafter"/>
</dbReference>
<dbReference type="Ensembl" id="ENSSAUT00010048100.1">
    <property type="protein sequence ID" value="ENSSAUP00010045754.1"/>
    <property type="gene ID" value="ENSSAUG00010019085.1"/>
</dbReference>
<dbReference type="AlphaFoldDB" id="A0A671X3P5"/>
<evidence type="ECO:0000313" key="5">
    <source>
        <dbReference type="Ensembl" id="ENSSAUP00010045752.1"/>
    </source>
</evidence>
<reference evidence="5" key="1">
    <citation type="submission" date="2021-04" db="EMBL/GenBank/DDBJ databases">
        <authorList>
            <consortium name="Wellcome Sanger Institute Data Sharing"/>
        </authorList>
    </citation>
    <scope>NUCLEOTIDE SEQUENCE [LARGE SCALE GENOMIC DNA]</scope>
</reference>
<dbReference type="SUPFAM" id="SSF48726">
    <property type="entry name" value="Immunoglobulin"/>
    <property type="match status" value="1"/>
</dbReference>
<evidence type="ECO:0000256" key="3">
    <source>
        <dbReference type="SAM" id="SignalP"/>
    </source>
</evidence>
<dbReference type="PANTHER" id="PTHR11422">
    <property type="entry name" value="T-CELL SURFACE GLYCOPROTEIN CD4"/>
    <property type="match status" value="1"/>
</dbReference>
<accession>A0A671X3P5</accession>
<dbReference type="Proteomes" id="UP000472265">
    <property type="component" value="Chromosome 22"/>
</dbReference>
<feature type="region of interest" description="Disordered" evidence="1">
    <location>
        <begin position="268"/>
        <end position="324"/>
    </location>
</feature>
<dbReference type="PANTHER" id="PTHR11422:SF5">
    <property type="entry name" value="DIVERSE IMMUNOGLOBULIN DOMAIN-CONTAINING PROTEIN 1.1 ISOFORM X1-RELATED"/>
    <property type="match status" value="1"/>
</dbReference>
<dbReference type="PROSITE" id="PS50835">
    <property type="entry name" value="IG_LIKE"/>
    <property type="match status" value="2"/>
</dbReference>
<dbReference type="InterPro" id="IPR007110">
    <property type="entry name" value="Ig-like_dom"/>
</dbReference>
<feature type="chain" id="PRO_5044627222" description="Ig-like domain-containing protein" evidence="3">
    <location>
        <begin position="21"/>
        <end position="324"/>
    </location>
</feature>
<dbReference type="SMART" id="SM00409">
    <property type="entry name" value="IG"/>
    <property type="match status" value="2"/>
</dbReference>
<feature type="signal peptide" evidence="3">
    <location>
        <begin position="1"/>
        <end position="20"/>
    </location>
</feature>
<evidence type="ECO:0000256" key="1">
    <source>
        <dbReference type="SAM" id="MobiDB-lite"/>
    </source>
</evidence>
<evidence type="ECO:0000259" key="4">
    <source>
        <dbReference type="PROSITE" id="PS50835"/>
    </source>
</evidence>
<organism evidence="5 6">
    <name type="scientific">Sparus aurata</name>
    <name type="common">Gilthead sea bream</name>
    <dbReference type="NCBI Taxonomy" id="8175"/>
    <lineage>
        <taxon>Eukaryota</taxon>
        <taxon>Metazoa</taxon>
        <taxon>Chordata</taxon>
        <taxon>Craniata</taxon>
        <taxon>Vertebrata</taxon>
        <taxon>Euteleostomi</taxon>
        <taxon>Actinopterygii</taxon>
        <taxon>Neopterygii</taxon>
        <taxon>Teleostei</taxon>
        <taxon>Neoteleostei</taxon>
        <taxon>Acanthomorphata</taxon>
        <taxon>Eupercaria</taxon>
        <taxon>Spariformes</taxon>
        <taxon>Sparidae</taxon>
        <taxon>Sparus</taxon>
    </lineage>
</organism>
<dbReference type="GO" id="GO:0009897">
    <property type="term" value="C:external side of plasma membrane"/>
    <property type="evidence" value="ECO:0007669"/>
    <property type="project" value="TreeGrafter"/>
</dbReference>
<dbReference type="Pfam" id="PF07686">
    <property type="entry name" value="V-set"/>
    <property type="match status" value="1"/>
</dbReference>
<dbReference type="GO" id="GO:0035723">
    <property type="term" value="P:interleukin-15-mediated signaling pathway"/>
    <property type="evidence" value="ECO:0007669"/>
    <property type="project" value="TreeGrafter"/>
</dbReference>
<evidence type="ECO:0000256" key="2">
    <source>
        <dbReference type="SAM" id="Phobius"/>
    </source>
</evidence>
<dbReference type="InterPro" id="IPR036179">
    <property type="entry name" value="Ig-like_dom_sf"/>
</dbReference>
<dbReference type="Ensembl" id="ENSSAUT00010048098.1">
    <property type="protein sequence ID" value="ENSSAUP00010045752.1"/>
    <property type="gene ID" value="ENSSAUG00010019085.1"/>
</dbReference>
<dbReference type="GO" id="GO:0070374">
    <property type="term" value="P:positive regulation of ERK1 and ERK2 cascade"/>
    <property type="evidence" value="ECO:0007669"/>
    <property type="project" value="TreeGrafter"/>
</dbReference>
<feature type="transmembrane region" description="Helical" evidence="2">
    <location>
        <begin position="237"/>
        <end position="259"/>
    </location>
</feature>
<dbReference type="OMA" id="CKENSMR"/>
<feature type="domain" description="Ig-like" evidence="4">
    <location>
        <begin position="125"/>
        <end position="214"/>
    </location>
</feature>
<keyword evidence="2" id="KW-0472">Membrane</keyword>
<name>A0A671X3P5_SPAAU</name>
<dbReference type="GO" id="GO:0042289">
    <property type="term" value="F:MHC class II protein binding"/>
    <property type="evidence" value="ECO:0007669"/>
    <property type="project" value="TreeGrafter"/>
</dbReference>
<dbReference type="GO" id="GO:0045121">
    <property type="term" value="C:membrane raft"/>
    <property type="evidence" value="ECO:0007669"/>
    <property type="project" value="TreeGrafter"/>
</dbReference>